<name>A0A1M6Q470_9CLOT</name>
<dbReference type="STRING" id="1121302.SAMN02745163_03283"/>
<accession>A0A1M6Q470</accession>
<evidence type="ECO:0008006" key="3">
    <source>
        <dbReference type="Google" id="ProtNLM"/>
    </source>
</evidence>
<dbReference type="AlphaFoldDB" id="A0A1M6Q470"/>
<evidence type="ECO:0000313" key="2">
    <source>
        <dbReference type="Proteomes" id="UP000184310"/>
    </source>
</evidence>
<dbReference type="Proteomes" id="UP000184310">
    <property type="component" value="Unassembled WGS sequence"/>
</dbReference>
<dbReference type="OrthoDB" id="1936401at2"/>
<keyword evidence="2" id="KW-1185">Reference proteome</keyword>
<gene>
    <name evidence="1" type="ORF">SAMN02745163_03283</name>
</gene>
<organism evidence="1 2">
    <name type="scientific">Clostridium cavendishii DSM 21758</name>
    <dbReference type="NCBI Taxonomy" id="1121302"/>
    <lineage>
        <taxon>Bacteria</taxon>
        <taxon>Bacillati</taxon>
        <taxon>Bacillota</taxon>
        <taxon>Clostridia</taxon>
        <taxon>Eubacteriales</taxon>
        <taxon>Clostridiaceae</taxon>
        <taxon>Clostridium</taxon>
    </lineage>
</organism>
<sequence>MPAIWNVSNISNSNNKKVSSKLTFDVGEKFSGRIVKSNGSNDVSIKLLDGWQFDAKLDDKLEDLQGDIVKFEVEGFDEGKLKLKIVSDEEKGNSNNDDVLGDFLEEEGLSKEDKILLSNMIKHNMVASKENVLKMKNIITFQNKMNNNQGEIDAFIEKYLLSKGISVGSEKANNISNILKSFFNEFSKLNEADIFMFMENNIDFTKENIDSYIKLFKEDGSLYKDIKNLSVDIKNNILNNDENKIIKENLNNKEKITNVNNGDSKKAEINPTLNKDLQDNKISESATLINNDKEINLDKNSMANVVKNIYGSSSNNKVSMLQLLKTLTSNEVDIIKNTLKDVLGNKLEFQNGSIKEKLEKINLLEDKDILNFIKNTVEETGIELNQIKKSHMEESISKYFNKNITLTDNEFHKIDQTIKYAINNNLGNEENNTNVEKAVDNKVTPKEVIDATNAENVDDNIQKSNEFKTTSVVDKSVKGLVSEITKELNSQEIVKTQIKEKSEEIKNIIKDIMNNISKEGTETADKLYQVIKNNMNDFKVFNTISNEYYYMALPLNIKEEEYPCKLIVKDDRKQGKKIDSSNVKMVVTVETKRIGMVDAYLTVKDKSIDVDIKSENEFVRILDLGKSKLEDALKGLGFNPHIHVSKKVIKTDLTNCREFFNDNSILAIDRKV</sequence>
<evidence type="ECO:0000313" key="1">
    <source>
        <dbReference type="EMBL" id="SHK15039.1"/>
    </source>
</evidence>
<dbReference type="EMBL" id="FQZB01000014">
    <property type="protein sequence ID" value="SHK15039.1"/>
    <property type="molecule type" value="Genomic_DNA"/>
</dbReference>
<proteinExistence type="predicted"/>
<dbReference type="RefSeq" id="WP_072990292.1">
    <property type="nucleotide sequence ID" value="NZ_FQZB01000014.1"/>
</dbReference>
<protein>
    <recommendedName>
        <fullName evidence="3">Hook-length control protein FliK</fullName>
    </recommendedName>
</protein>
<reference evidence="1 2" key="1">
    <citation type="submission" date="2016-11" db="EMBL/GenBank/DDBJ databases">
        <authorList>
            <person name="Jaros S."/>
            <person name="Januszkiewicz K."/>
            <person name="Wedrychowicz H."/>
        </authorList>
    </citation>
    <scope>NUCLEOTIDE SEQUENCE [LARGE SCALE GENOMIC DNA]</scope>
    <source>
        <strain evidence="1 2">DSM 21758</strain>
    </source>
</reference>